<comment type="caution">
    <text evidence="1">The sequence shown here is derived from an EMBL/GenBank/DDBJ whole genome shotgun (WGS) entry which is preliminary data.</text>
</comment>
<dbReference type="EMBL" id="RKKU01000003">
    <property type="protein sequence ID" value="ROZ87364.1"/>
    <property type="molecule type" value="Genomic_DNA"/>
</dbReference>
<name>A0ABX9XKV8_9PSED</name>
<protein>
    <submittedName>
        <fullName evidence="1">Uncharacterized protein</fullName>
    </submittedName>
</protein>
<keyword evidence="2" id="KW-1185">Reference proteome</keyword>
<proteinExistence type="predicted"/>
<gene>
    <name evidence="1" type="ORF">EF096_03675</name>
</gene>
<evidence type="ECO:0000313" key="2">
    <source>
        <dbReference type="Proteomes" id="UP000275199"/>
    </source>
</evidence>
<evidence type="ECO:0000313" key="1">
    <source>
        <dbReference type="EMBL" id="ROZ87364.1"/>
    </source>
</evidence>
<dbReference type="Proteomes" id="UP000275199">
    <property type="component" value="Unassembled WGS sequence"/>
</dbReference>
<sequence>MIIDSQPDSAGQSDVALDSRIAEQAAMATNMAYKRAKKLSCTVVVSKNGYIIAELPDGTEKRLGVSRRRRVVAGVPIRIHGIQPDL</sequence>
<accession>A0ABX9XKV8</accession>
<organism evidence="1 2">
    <name type="scientific">Pseudomonas neustonica</name>
    <dbReference type="NCBI Taxonomy" id="2487346"/>
    <lineage>
        <taxon>Bacteria</taxon>
        <taxon>Pseudomonadati</taxon>
        <taxon>Pseudomonadota</taxon>
        <taxon>Gammaproteobacteria</taxon>
        <taxon>Pseudomonadales</taxon>
        <taxon>Pseudomonadaceae</taxon>
        <taxon>Pseudomonas</taxon>
    </lineage>
</organism>
<reference evidence="1 2" key="1">
    <citation type="submission" date="2018-11" db="EMBL/GenBank/DDBJ databases">
        <authorList>
            <person name="Jang G.I."/>
            <person name="Hwang C.Y."/>
        </authorList>
    </citation>
    <scope>NUCLEOTIDE SEQUENCE [LARGE SCALE GENOMIC DNA]</scope>
    <source>
        <strain evidence="1 2">SSM26</strain>
    </source>
</reference>